<dbReference type="Proteomes" id="UP001152607">
    <property type="component" value="Unassembled WGS sequence"/>
</dbReference>
<keyword evidence="2" id="KW-1185">Reference proteome</keyword>
<dbReference type="EMBL" id="CAOQHR010000006">
    <property type="protein sequence ID" value="CAI6336336.1"/>
    <property type="molecule type" value="Genomic_DNA"/>
</dbReference>
<reference evidence="1" key="1">
    <citation type="submission" date="2023-01" db="EMBL/GenBank/DDBJ databases">
        <authorList>
            <person name="Van Ghelder C."/>
            <person name="Rancurel C."/>
        </authorList>
    </citation>
    <scope>NUCLEOTIDE SEQUENCE</scope>
    <source>
        <strain evidence="1">CNCM I-4278</strain>
    </source>
</reference>
<evidence type="ECO:0000313" key="2">
    <source>
        <dbReference type="Proteomes" id="UP001152607"/>
    </source>
</evidence>
<name>A0A9W4XSV3_9PLEO</name>
<gene>
    <name evidence="1" type="ORF">PDIGIT_LOCUS9432</name>
</gene>
<dbReference type="AlphaFoldDB" id="A0A9W4XSV3"/>
<proteinExistence type="predicted"/>
<accession>A0A9W4XSV3</accession>
<dbReference type="OrthoDB" id="3689at2759"/>
<evidence type="ECO:0000313" key="1">
    <source>
        <dbReference type="EMBL" id="CAI6336336.1"/>
    </source>
</evidence>
<protein>
    <submittedName>
        <fullName evidence="1">Uncharacterized protein</fullName>
    </submittedName>
</protein>
<sequence>MKRQRGIRSRWPGCAKCVHTHTHTLQVTRSFCYCFAHLGHASCMDSMQGCVTVPGRTRRRGRQTQMQSDNVTSQRPSCIRAMDGWMDGWMDGCMDRRTPFGSQTVTRTGEQ</sequence>
<comment type="caution">
    <text evidence="1">The sequence shown here is derived from an EMBL/GenBank/DDBJ whole genome shotgun (WGS) entry which is preliminary data.</text>
</comment>
<organism evidence="1 2">
    <name type="scientific">Periconia digitata</name>
    <dbReference type="NCBI Taxonomy" id="1303443"/>
    <lineage>
        <taxon>Eukaryota</taxon>
        <taxon>Fungi</taxon>
        <taxon>Dikarya</taxon>
        <taxon>Ascomycota</taxon>
        <taxon>Pezizomycotina</taxon>
        <taxon>Dothideomycetes</taxon>
        <taxon>Pleosporomycetidae</taxon>
        <taxon>Pleosporales</taxon>
        <taxon>Massarineae</taxon>
        <taxon>Periconiaceae</taxon>
        <taxon>Periconia</taxon>
    </lineage>
</organism>